<name>A0A930UHS9_9GAMM</name>
<dbReference type="InterPro" id="IPR027417">
    <property type="entry name" value="P-loop_NTPase"/>
</dbReference>
<proteinExistence type="predicted"/>
<dbReference type="GO" id="GO:0005524">
    <property type="term" value="F:ATP binding"/>
    <property type="evidence" value="ECO:0007669"/>
    <property type="project" value="UniProtKB-KW"/>
</dbReference>
<dbReference type="EMBL" id="JADHEI010000033">
    <property type="protein sequence ID" value="MBF2735351.1"/>
    <property type="molecule type" value="Genomic_DNA"/>
</dbReference>
<evidence type="ECO:0000259" key="2">
    <source>
        <dbReference type="Pfam" id="PF13635"/>
    </source>
</evidence>
<dbReference type="PANTHER" id="PTHR43566">
    <property type="entry name" value="CONSERVED PROTEIN"/>
    <property type="match status" value="1"/>
</dbReference>
<keyword evidence="3" id="KW-0547">Nucleotide-binding</keyword>
<organism evidence="3 4">
    <name type="scientific">Candidatus Amphirhobacter heronislandensis</name>
    <dbReference type="NCBI Taxonomy" id="1732024"/>
    <lineage>
        <taxon>Bacteria</taxon>
        <taxon>Pseudomonadati</taxon>
        <taxon>Pseudomonadota</taxon>
        <taxon>Gammaproteobacteria</taxon>
        <taxon>Candidatus Tethybacterales</taxon>
        <taxon>Candidatus Tethybacteraceae</taxon>
        <taxon>Candidatus Amphirhobacter</taxon>
    </lineage>
</organism>
<gene>
    <name evidence="3" type="ORF">ISN26_04615</name>
</gene>
<comment type="caution">
    <text evidence="3">The sequence shown here is derived from an EMBL/GenBank/DDBJ whole genome shotgun (WGS) entry which is preliminary data.</text>
</comment>
<accession>A0A930UHS9</accession>
<keyword evidence="3" id="KW-0067">ATP-binding</keyword>
<dbReference type="Pfam" id="PF13635">
    <property type="entry name" value="DUF4143"/>
    <property type="match status" value="1"/>
</dbReference>
<sequence length="406" mass="45906">MTHINRRQKEEVKRRLKKASAVVLLGQRQVGKTTLAKEIAREQDADYLNLREPETAAMLDEKGLRQHVAESGKHLTILDEIQTRRDLFSALITLIDDKRESKEGRGCFLLLGSSSLSLANKSNETLKGRVSYVNLDPIDVTEIDMPDDLEKLWLRGGLPAVFTADSDRDGFDHHRDLVRTLSMNDLSAEGARGVTPGQVINMLRILASCQGGVINSKEIGEKLDVDRRDVSFCISLLQELLIVRKLDAYGRSRVKNIAKSPKIYLCDSGTLHYLLRAEKISSLTPLMAGMSWEGFVIENILRHIDLEIDKYFYRTKKGVEIDLILRDPMRETWAIEIKKGTPDVSDGFYKAVQDIQPKRSFLVHGRPDLPRRENQHGIEIISLLDMCREAEKHFGPSAVAQPLNQV</sequence>
<reference evidence="3" key="1">
    <citation type="submission" date="2020-10" db="EMBL/GenBank/DDBJ databases">
        <title>An improved Amphimedon queenslandica hologenome assembly reveals how three proteobacterial symbionts can extend the metabolic phenotypic of their marine sponge host.</title>
        <authorList>
            <person name="Degnan B."/>
            <person name="Degnan S."/>
            <person name="Xiang X."/>
        </authorList>
    </citation>
    <scope>NUCLEOTIDE SEQUENCE</scope>
    <source>
        <strain evidence="3">AqS2</strain>
    </source>
</reference>
<dbReference type="Proteomes" id="UP000604381">
    <property type="component" value="Unassembled WGS sequence"/>
</dbReference>
<dbReference type="InterPro" id="IPR041682">
    <property type="entry name" value="AAA_14"/>
</dbReference>
<keyword evidence="4" id="KW-1185">Reference proteome</keyword>
<dbReference type="AlphaFoldDB" id="A0A930UHS9"/>
<protein>
    <submittedName>
        <fullName evidence="3">ATP-binding protein</fullName>
    </submittedName>
</protein>
<dbReference type="PANTHER" id="PTHR43566:SF2">
    <property type="entry name" value="DUF4143 DOMAIN-CONTAINING PROTEIN"/>
    <property type="match status" value="1"/>
</dbReference>
<dbReference type="Gene3D" id="3.40.50.300">
    <property type="entry name" value="P-loop containing nucleotide triphosphate hydrolases"/>
    <property type="match status" value="1"/>
</dbReference>
<dbReference type="Pfam" id="PF13173">
    <property type="entry name" value="AAA_14"/>
    <property type="match status" value="1"/>
</dbReference>
<feature type="domain" description="AAA" evidence="1">
    <location>
        <begin position="20"/>
        <end position="143"/>
    </location>
</feature>
<evidence type="ECO:0000313" key="3">
    <source>
        <dbReference type="EMBL" id="MBF2735351.1"/>
    </source>
</evidence>
<dbReference type="SUPFAM" id="SSF52540">
    <property type="entry name" value="P-loop containing nucleoside triphosphate hydrolases"/>
    <property type="match status" value="1"/>
</dbReference>
<evidence type="ECO:0000313" key="4">
    <source>
        <dbReference type="Proteomes" id="UP000604381"/>
    </source>
</evidence>
<feature type="domain" description="DUF4143" evidence="2">
    <location>
        <begin position="196"/>
        <end position="339"/>
    </location>
</feature>
<dbReference type="InterPro" id="IPR025420">
    <property type="entry name" value="DUF4143"/>
</dbReference>
<evidence type="ECO:0000259" key="1">
    <source>
        <dbReference type="Pfam" id="PF13173"/>
    </source>
</evidence>